<sequence>MKVPSNDLLEGEEGSWWLSIPPGWSEVSDPDCATIVSEGELGTLQISAAFAPGDVTDADLRDFAQEHIDAGAPTADVVAGDFRGFEIAYDDGEAYWRQWYLRAGSQILFVTYGCPLDAVGVDDAALESALGTLGAVGAH</sequence>
<evidence type="ECO:0000313" key="2">
    <source>
        <dbReference type="Proteomes" id="UP000316921"/>
    </source>
</evidence>
<gene>
    <name evidence="1" type="ORF">Pla133_09390</name>
</gene>
<keyword evidence="2" id="KW-1185">Reference proteome</keyword>
<accession>A0A518BG32</accession>
<dbReference type="KEGG" id="pbap:Pla133_09390"/>
<dbReference type="AlphaFoldDB" id="A0A518BG32"/>
<organism evidence="1 2">
    <name type="scientific">Engelhardtia mirabilis</name>
    <dbReference type="NCBI Taxonomy" id="2528011"/>
    <lineage>
        <taxon>Bacteria</taxon>
        <taxon>Pseudomonadati</taxon>
        <taxon>Planctomycetota</taxon>
        <taxon>Planctomycetia</taxon>
        <taxon>Planctomycetia incertae sedis</taxon>
        <taxon>Engelhardtia</taxon>
    </lineage>
</organism>
<protein>
    <recommendedName>
        <fullName evidence="3">DUF3805 domain-containing protein</fullName>
    </recommendedName>
</protein>
<dbReference type="Proteomes" id="UP000316921">
    <property type="component" value="Chromosome"/>
</dbReference>
<proteinExistence type="predicted"/>
<reference evidence="1 2" key="1">
    <citation type="submission" date="2019-02" db="EMBL/GenBank/DDBJ databases">
        <title>Deep-cultivation of Planctomycetes and their phenomic and genomic characterization uncovers novel biology.</title>
        <authorList>
            <person name="Wiegand S."/>
            <person name="Jogler M."/>
            <person name="Boedeker C."/>
            <person name="Pinto D."/>
            <person name="Vollmers J."/>
            <person name="Rivas-Marin E."/>
            <person name="Kohn T."/>
            <person name="Peeters S.H."/>
            <person name="Heuer A."/>
            <person name="Rast P."/>
            <person name="Oberbeckmann S."/>
            <person name="Bunk B."/>
            <person name="Jeske O."/>
            <person name="Meyerdierks A."/>
            <person name="Storesund J.E."/>
            <person name="Kallscheuer N."/>
            <person name="Luecker S."/>
            <person name="Lage O.M."/>
            <person name="Pohl T."/>
            <person name="Merkel B.J."/>
            <person name="Hornburger P."/>
            <person name="Mueller R.-W."/>
            <person name="Bruemmer F."/>
            <person name="Labrenz M."/>
            <person name="Spormann A.M."/>
            <person name="Op den Camp H."/>
            <person name="Overmann J."/>
            <person name="Amann R."/>
            <person name="Jetten M.S.M."/>
            <person name="Mascher T."/>
            <person name="Medema M.H."/>
            <person name="Devos D.P."/>
            <person name="Kaster A.-K."/>
            <person name="Ovreas L."/>
            <person name="Rohde M."/>
            <person name="Galperin M.Y."/>
            <person name="Jogler C."/>
        </authorList>
    </citation>
    <scope>NUCLEOTIDE SEQUENCE [LARGE SCALE GENOMIC DNA]</scope>
    <source>
        <strain evidence="1 2">Pla133</strain>
    </source>
</reference>
<name>A0A518BG32_9BACT</name>
<evidence type="ECO:0000313" key="1">
    <source>
        <dbReference type="EMBL" id="QDU65873.1"/>
    </source>
</evidence>
<evidence type="ECO:0008006" key="3">
    <source>
        <dbReference type="Google" id="ProtNLM"/>
    </source>
</evidence>
<dbReference type="EMBL" id="CP036287">
    <property type="protein sequence ID" value="QDU65873.1"/>
    <property type="molecule type" value="Genomic_DNA"/>
</dbReference>